<keyword evidence="1" id="KW-1185">Reference proteome</keyword>
<dbReference type="AlphaFoldDB" id="A0A8B7NMB8"/>
<evidence type="ECO:0000313" key="2">
    <source>
        <dbReference type="RefSeq" id="XP_018014361.1"/>
    </source>
</evidence>
<gene>
    <name evidence="2 3" type="primary">LOC108671343</name>
</gene>
<name>A0A8B7NMB8_HYAAZ</name>
<dbReference type="KEGG" id="hazt:108671343"/>
<evidence type="ECO:0000313" key="1">
    <source>
        <dbReference type="Proteomes" id="UP000694843"/>
    </source>
</evidence>
<organism evidence="1 2">
    <name type="scientific">Hyalella azteca</name>
    <name type="common">Amphipod</name>
    <dbReference type="NCBI Taxonomy" id="294128"/>
    <lineage>
        <taxon>Eukaryota</taxon>
        <taxon>Metazoa</taxon>
        <taxon>Ecdysozoa</taxon>
        <taxon>Arthropoda</taxon>
        <taxon>Crustacea</taxon>
        <taxon>Multicrustacea</taxon>
        <taxon>Malacostraca</taxon>
        <taxon>Eumalacostraca</taxon>
        <taxon>Peracarida</taxon>
        <taxon>Amphipoda</taxon>
        <taxon>Senticaudata</taxon>
        <taxon>Talitrida</taxon>
        <taxon>Talitroidea</taxon>
        <taxon>Hyalellidae</taxon>
        <taxon>Hyalella</taxon>
    </lineage>
</organism>
<evidence type="ECO:0000313" key="3">
    <source>
        <dbReference type="RefSeq" id="XP_018014362.1"/>
    </source>
</evidence>
<accession>A0A8B7NMB8</accession>
<sequence length="137" mass="15916">MVTVDLATAQELTALRRKALAEGRFRFPSQCLDHDEPLVLHVNYAHHVTFADPFIKIKDHKLDSYIYERVGSCRFDNEWLEFGHEFLQQTAGYGESLLDSDGEEQFYRDMYPDNYNYDSDDYAFSSSDHDENGGDDD</sequence>
<protein>
    <submittedName>
        <fullName evidence="2 3">Uncharacterized protein LOC108671343</fullName>
    </submittedName>
</protein>
<dbReference type="RefSeq" id="XP_018014361.1">
    <property type="nucleotide sequence ID" value="XM_018158872.2"/>
</dbReference>
<reference evidence="2 3" key="1">
    <citation type="submission" date="2025-04" db="UniProtKB">
        <authorList>
            <consortium name="RefSeq"/>
        </authorList>
    </citation>
    <scope>IDENTIFICATION</scope>
    <source>
        <tissue evidence="2 3">Whole organism</tissue>
    </source>
</reference>
<dbReference type="RefSeq" id="XP_018014362.1">
    <property type="nucleotide sequence ID" value="XM_018158873.2"/>
</dbReference>
<dbReference type="GeneID" id="108671343"/>
<dbReference type="Proteomes" id="UP000694843">
    <property type="component" value="Unplaced"/>
</dbReference>
<proteinExistence type="predicted"/>